<protein>
    <submittedName>
        <fullName evidence="1">Uncharacterized protein</fullName>
    </submittedName>
</protein>
<evidence type="ECO:0000313" key="2">
    <source>
        <dbReference type="Proteomes" id="UP000092504"/>
    </source>
</evidence>
<sequence length="49" mass="5649">MSLVSPLGLTSLLEGQVTYNPRCRNMVAFRERSRNKDWLSIWPRLVVAS</sequence>
<proteinExistence type="predicted"/>
<dbReference type="InterPro" id="IPR009267">
    <property type="entry name" value="NTP_transf_6"/>
</dbReference>
<evidence type="ECO:0000313" key="1">
    <source>
        <dbReference type="EMBL" id="OBX37938.1"/>
    </source>
</evidence>
<organism evidence="1 2">
    <name type="scientific">Halomonas elongata</name>
    <dbReference type="NCBI Taxonomy" id="2746"/>
    <lineage>
        <taxon>Bacteria</taxon>
        <taxon>Pseudomonadati</taxon>
        <taxon>Pseudomonadota</taxon>
        <taxon>Gammaproteobacteria</taxon>
        <taxon>Oceanospirillales</taxon>
        <taxon>Halomonadaceae</taxon>
        <taxon>Halomonas</taxon>
    </lineage>
</organism>
<dbReference type="AlphaFoldDB" id="A0A1B8P6S1"/>
<reference evidence="1 2" key="1">
    <citation type="submission" date="2016-06" db="EMBL/GenBank/DDBJ databases">
        <title>Genome sequence of halotolerant plant growth promoting strain of Halomonas elongata HEK1 isolated from salterns of Rann of Kutch, Gujarat, India.</title>
        <authorList>
            <person name="Gaba S."/>
            <person name="Singh R.N."/>
            <person name="Abrol S."/>
            <person name="Kaushik R."/>
            <person name="Saxena A.K."/>
        </authorList>
    </citation>
    <scope>NUCLEOTIDE SEQUENCE [LARGE SCALE GENOMIC DNA]</scope>
    <source>
        <strain evidence="1 2">HEK1</strain>
    </source>
</reference>
<name>A0A1B8P6S1_HALEL</name>
<accession>A0A1B8P6S1</accession>
<comment type="caution">
    <text evidence="1">The sequence shown here is derived from an EMBL/GenBank/DDBJ whole genome shotgun (WGS) entry which is preliminary data.</text>
</comment>
<dbReference type="PATRIC" id="fig|2746.7.peg.2377"/>
<dbReference type="EMBL" id="MAJD01000001">
    <property type="protein sequence ID" value="OBX37938.1"/>
    <property type="molecule type" value="Genomic_DNA"/>
</dbReference>
<gene>
    <name evidence="1" type="ORF">A8U91_02317</name>
</gene>
<dbReference type="Proteomes" id="UP000092504">
    <property type="component" value="Unassembled WGS sequence"/>
</dbReference>
<dbReference type="Pfam" id="PF06042">
    <property type="entry name" value="NTP_transf_6"/>
    <property type="match status" value="1"/>
</dbReference>